<dbReference type="OrthoDB" id="308440at2759"/>
<accession>A0A7D9I9I0</accession>
<reference evidence="1" key="1">
    <citation type="submission" date="2020-04" db="EMBL/GenBank/DDBJ databases">
        <authorList>
            <person name="Alioto T."/>
            <person name="Alioto T."/>
            <person name="Gomez Garrido J."/>
        </authorList>
    </citation>
    <scope>NUCLEOTIDE SEQUENCE</scope>
    <source>
        <strain evidence="1">A484AB</strain>
    </source>
</reference>
<dbReference type="Gene3D" id="1.25.40.10">
    <property type="entry name" value="Tetratricopeptide repeat domain"/>
    <property type="match status" value="1"/>
</dbReference>
<dbReference type="SUPFAM" id="SSF48452">
    <property type="entry name" value="TPR-like"/>
    <property type="match status" value="1"/>
</dbReference>
<feature type="non-terminal residue" evidence="1">
    <location>
        <position position="255"/>
    </location>
</feature>
<keyword evidence="2" id="KW-1185">Reference proteome</keyword>
<dbReference type="Proteomes" id="UP001152795">
    <property type="component" value="Unassembled WGS sequence"/>
</dbReference>
<organism evidence="1 2">
    <name type="scientific">Paramuricea clavata</name>
    <name type="common">Red gorgonian</name>
    <name type="synonym">Violescent sea-whip</name>
    <dbReference type="NCBI Taxonomy" id="317549"/>
    <lineage>
        <taxon>Eukaryota</taxon>
        <taxon>Metazoa</taxon>
        <taxon>Cnidaria</taxon>
        <taxon>Anthozoa</taxon>
        <taxon>Octocorallia</taxon>
        <taxon>Malacalcyonacea</taxon>
        <taxon>Plexauridae</taxon>
        <taxon>Paramuricea</taxon>
    </lineage>
</organism>
<gene>
    <name evidence="1" type="ORF">PACLA_8A058912</name>
</gene>
<protein>
    <submittedName>
        <fullName evidence="1">Anaphase-promoting complex subunit 7-like</fullName>
    </submittedName>
</protein>
<dbReference type="InterPro" id="IPR019734">
    <property type="entry name" value="TPR_rpt"/>
</dbReference>
<dbReference type="InterPro" id="IPR011990">
    <property type="entry name" value="TPR-like_helical_dom_sf"/>
</dbReference>
<comment type="caution">
    <text evidence="1">The sequence shown here is derived from an EMBL/GenBank/DDBJ whole genome shotgun (WGS) entry which is preliminary data.</text>
</comment>
<dbReference type="EMBL" id="CACRXK020005061">
    <property type="protein sequence ID" value="CAB4004966.1"/>
    <property type="molecule type" value="Genomic_DNA"/>
</dbReference>
<proteinExistence type="predicted"/>
<dbReference type="AlphaFoldDB" id="A0A7D9I9I0"/>
<evidence type="ECO:0000313" key="1">
    <source>
        <dbReference type="EMBL" id="CAB4004966.1"/>
    </source>
</evidence>
<evidence type="ECO:0000313" key="2">
    <source>
        <dbReference type="Proteomes" id="UP001152795"/>
    </source>
</evidence>
<dbReference type="Pfam" id="PF13181">
    <property type="entry name" value="TPR_8"/>
    <property type="match status" value="1"/>
</dbReference>
<sequence length="255" mass="28925">MALLLEQVKKLYDAGLLSNIRITAGMVLSALSQCRTTDPQSMATQCQLLVYYADSIYENQEYKRAEKYYQSALQLKKNLVKKKYRPPSSTPVVSEVDVRYKIYLCQMKLKDYKSAQKTLDDIPPKQRTPQITMCLAKLYHKMGVERPAIACYKDVLRSCPLALEAAMGLLELGQSATEVTSLMTVCLPSIGNLEWLLTWLKAYSLKTTSKFTKAAQQFKTLEAQHLRDNVDILCSLAECHWQSGDSNNAKALYKR</sequence>
<name>A0A7D9I9I0_PARCT</name>